<name>A0A840YFH9_9PROT</name>
<dbReference type="PANTHER" id="PTHR37298">
    <property type="entry name" value="UPF0111 PROTEIN YKAA"/>
    <property type="match status" value="1"/>
</dbReference>
<protein>
    <recommendedName>
        <fullName evidence="4">Nuclease PIN</fullName>
    </recommendedName>
</protein>
<comment type="caution">
    <text evidence="2">The sequence shown here is derived from an EMBL/GenBank/DDBJ whole genome shotgun (WGS) entry which is preliminary data.</text>
</comment>
<dbReference type="Pfam" id="PF01865">
    <property type="entry name" value="PhoU_div"/>
    <property type="match status" value="1"/>
</dbReference>
<comment type="similarity">
    <text evidence="1">Belongs to the UPF0111 family.</text>
</comment>
<proteinExistence type="inferred from homology"/>
<evidence type="ECO:0000313" key="3">
    <source>
        <dbReference type="Proteomes" id="UP000580654"/>
    </source>
</evidence>
<gene>
    <name evidence="2" type="ORF">FHS87_003034</name>
</gene>
<dbReference type="PANTHER" id="PTHR37298:SF1">
    <property type="entry name" value="UPF0111 PROTEIN YKAA"/>
    <property type="match status" value="1"/>
</dbReference>
<dbReference type="Proteomes" id="UP000580654">
    <property type="component" value="Unassembled WGS sequence"/>
</dbReference>
<dbReference type="InterPro" id="IPR052912">
    <property type="entry name" value="UPF0111_domain"/>
</dbReference>
<dbReference type="InterPro" id="IPR018445">
    <property type="entry name" value="Put_Phosphate_transp_reg"/>
</dbReference>
<evidence type="ECO:0008006" key="4">
    <source>
        <dbReference type="Google" id="ProtNLM"/>
    </source>
</evidence>
<reference evidence="2 3" key="1">
    <citation type="submission" date="2020-08" db="EMBL/GenBank/DDBJ databases">
        <title>Genomic Encyclopedia of Type Strains, Phase IV (KMG-IV): sequencing the most valuable type-strain genomes for metagenomic binning, comparative biology and taxonomic classification.</title>
        <authorList>
            <person name="Goeker M."/>
        </authorList>
    </citation>
    <scope>NUCLEOTIDE SEQUENCE [LARGE SCALE GENOMIC DNA]</scope>
    <source>
        <strain evidence="2 3">DSM 25622</strain>
    </source>
</reference>
<dbReference type="EMBL" id="JACIJD010000013">
    <property type="protein sequence ID" value="MBB5694981.1"/>
    <property type="molecule type" value="Genomic_DNA"/>
</dbReference>
<organism evidence="2 3">
    <name type="scientific">Muricoccus pecuniae</name>
    <dbReference type="NCBI Taxonomy" id="693023"/>
    <lineage>
        <taxon>Bacteria</taxon>
        <taxon>Pseudomonadati</taxon>
        <taxon>Pseudomonadota</taxon>
        <taxon>Alphaproteobacteria</taxon>
        <taxon>Acetobacterales</taxon>
        <taxon>Roseomonadaceae</taxon>
        <taxon>Muricoccus</taxon>
    </lineage>
</organism>
<evidence type="ECO:0000313" key="2">
    <source>
        <dbReference type="EMBL" id="MBB5694981.1"/>
    </source>
</evidence>
<accession>A0A840YFH9</accession>
<dbReference type="Gene3D" id="1.20.58.220">
    <property type="entry name" value="Phosphate transport system protein phou homolog 2, domain 2"/>
    <property type="match status" value="1"/>
</dbReference>
<evidence type="ECO:0000256" key="1">
    <source>
        <dbReference type="ARBA" id="ARBA00008591"/>
    </source>
</evidence>
<keyword evidence="3" id="KW-1185">Reference proteome</keyword>
<sequence>MILKLFRLLMPRDDIFVAAFAAQAAKTVEAAQAFRAMLADPANAPAHHAALSRIEKEADEVNRATVRSIHRVFITPFDRSDILALTDGLDDVIDRMKDGGRRMLLYKVEVTPEMLSMADCILRACERLRDGMPLLSDISRNARALATMCEEVDAIESEADRALQAGMDALFNGGADGLSPGHKLMVQMVYDGIEAVADRCEDVTDLIQGVMIEQV</sequence>
<dbReference type="RefSeq" id="WP_184519990.1">
    <property type="nucleotide sequence ID" value="NZ_JACIJD010000013.1"/>
</dbReference>
<dbReference type="InterPro" id="IPR038078">
    <property type="entry name" value="PhoU-like_sf"/>
</dbReference>
<dbReference type="AlphaFoldDB" id="A0A840YFH9"/>